<name>A0ABV8LN35_9ACTN</name>
<reference evidence="2" key="1">
    <citation type="journal article" date="2019" name="Int. J. Syst. Evol. Microbiol.">
        <title>The Global Catalogue of Microorganisms (GCM) 10K type strain sequencing project: providing services to taxonomists for standard genome sequencing and annotation.</title>
        <authorList>
            <consortium name="The Broad Institute Genomics Platform"/>
            <consortium name="The Broad Institute Genome Sequencing Center for Infectious Disease"/>
            <person name="Wu L."/>
            <person name="Ma J."/>
        </authorList>
    </citation>
    <scope>NUCLEOTIDE SEQUENCE [LARGE SCALE GENOMIC DNA]</scope>
    <source>
        <strain evidence="2">CGMCC 4.7289</strain>
    </source>
</reference>
<organism evidence="1 2">
    <name type="scientific">Hamadaea flava</name>
    <dbReference type="NCBI Taxonomy" id="1742688"/>
    <lineage>
        <taxon>Bacteria</taxon>
        <taxon>Bacillati</taxon>
        <taxon>Actinomycetota</taxon>
        <taxon>Actinomycetes</taxon>
        <taxon>Micromonosporales</taxon>
        <taxon>Micromonosporaceae</taxon>
        <taxon>Hamadaea</taxon>
    </lineage>
</organism>
<keyword evidence="2" id="KW-1185">Reference proteome</keyword>
<evidence type="ECO:0000313" key="1">
    <source>
        <dbReference type="EMBL" id="MFC4131727.1"/>
    </source>
</evidence>
<dbReference type="PROSITE" id="PS51318">
    <property type="entry name" value="TAT"/>
    <property type="match status" value="1"/>
</dbReference>
<evidence type="ECO:0000313" key="2">
    <source>
        <dbReference type="Proteomes" id="UP001595816"/>
    </source>
</evidence>
<dbReference type="RefSeq" id="WP_253755505.1">
    <property type="nucleotide sequence ID" value="NZ_JAMZDZ010000001.1"/>
</dbReference>
<gene>
    <name evidence="1" type="ORF">ACFOZ4_14055</name>
</gene>
<protein>
    <submittedName>
        <fullName evidence="1">Uncharacterized protein</fullName>
    </submittedName>
</protein>
<sequence>MPEPSDGSRGVSRRSVLYSAGVLVPGLLLGVHGAAASAAAPGRQGTFSARAYSWHPADATGVEAAGVAFSLTVDGRPMAGRRVRFSISAADAVSGSVWFETSEGLKRPLRHGYVDLDLDANGSVRLDDRLRVGPVPTQNTGADPVLRAQLVGSEAILAVARISVA</sequence>
<proteinExistence type="predicted"/>
<dbReference type="EMBL" id="JBHSAY010000006">
    <property type="protein sequence ID" value="MFC4131727.1"/>
    <property type="molecule type" value="Genomic_DNA"/>
</dbReference>
<dbReference type="Proteomes" id="UP001595816">
    <property type="component" value="Unassembled WGS sequence"/>
</dbReference>
<accession>A0ABV8LN35</accession>
<comment type="caution">
    <text evidence="1">The sequence shown here is derived from an EMBL/GenBank/DDBJ whole genome shotgun (WGS) entry which is preliminary data.</text>
</comment>
<dbReference type="InterPro" id="IPR006311">
    <property type="entry name" value="TAT_signal"/>
</dbReference>